<dbReference type="EMBL" id="SGXC01000001">
    <property type="protein sequence ID" value="RZS86415.1"/>
    <property type="molecule type" value="Genomic_DNA"/>
</dbReference>
<comment type="caution">
    <text evidence="5">The sequence shown here is derived from an EMBL/GenBank/DDBJ whole genome shotgun (WGS) entry which is preliminary data.</text>
</comment>
<evidence type="ECO:0000313" key="6">
    <source>
        <dbReference type="Proteomes" id="UP000292445"/>
    </source>
</evidence>
<name>A0A4Q7NMJ9_9BURK</name>
<accession>A0A4Q7NMJ9</accession>
<dbReference type="PRINTS" id="PR00598">
    <property type="entry name" value="HTHMARR"/>
</dbReference>
<dbReference type="PANTHER" id="PTHR42756">
    <property type="entry name" value="TRANSCRIPTIONAL REGULATOR, MARR"/>
    <property type="match status" value="1"/>
</dbReference>
<dbReference type="Proteomes" id="UP000292445">
    <property type="component" value="Unassembled WGS sequence"/>
</dbReference>
<gene>
    <name evidence="5" type="ORF">EV675_2457</name>
</gene>
<keyword evidence="1" id="KW-0805">Transcription regulation</keyword>
<dbReference type="Pfam" id="PF12802">
    <property type="entry name" value="MarR_2"/>
    <property type="match status" value="1"/>
</dbReference>
<keyword evidence="2" id="KW-0238">DNA-binding</keyword>
<dbReference type="OrthoDB" id="6002259at2"/>
<reference evidence="5 6" key="1">
    <citation type="submission" date="2019-02" db="EMBL/GenBank/DDBJ databases">
        <title>Genomic Encyclopedia of Type Strains, Phase IV (KMG-IV): sequencing the most valuable type-strain genomes for metagenomic binning, comparative biology and taxonomic classification.</title>
        <authorList>
            <person name="Goeker M."/>
        </authorList>
    </citation>
    <scope>NUCLEOTIDE SEQUENCE [LARGE SCALE GENOMIC DNA]</scope>
    <source>
        <strain evidence="5 6">K24</strain>
    </source>
</reference>
<dbReference type="GO" id="GO:0003677">
    <property type="term" value="F:DNA binding"/>
    <property type="evidence" value="ECO:0007669"/>
    <property type="project" value="UniProtKB-KW"/>
</dbReference>
<evidence type="ECO:0000256" key="1">
    <source>
        <dbReference type="ARBA" id="ARBA00023015"/>
    </source>
</evidence>
<keyword evidence="3" id="KW-0804">Transcription</keyword>
<dbReference type="SUPFAM" id="SSF46785">
    <property type="entry name" value="Winged helix' DNA-binding domain"/>
    <property type="match status" value="1"/>
</dbReference>
<dbReference type="AlphaFoldDB" id="A0A4Q7NMJ9"/>
<sequence>MQPNSATPPQLDEHVRARFGRLVGAVYRKWRRVVDQHFKEMGLTDATRAPLLALYESREPVVRQKDLAETLSLEKSSLVRILSQLRELGLIEWEAAEDDRRAKAIRLTSHGRALAERIVAKSLEIEASLLDDLTAQELRITRQALEKIARRFDTL</sequence>
<evidence type="ECO:0000256" key="2">
    <source>
        <dbReference type="ARBA" id="ARBA00023125"/>
    </source>
</evidence>
<evidence type="ECO:0000256" key="3">
    <source>
        <dbReference type="ARBA" id="ARBA00023163"/>
    </source>
</evidence>
<dbReference type="InterPro" id="IPR036388">
    <property type="entry name" value="WH-like_DNA-bd_sf"/>
</dbReference>
<dbReference type="PROSITE" id="PS50995">
    <property type="entry name" value="HTH_MARR_2"/>
    <property type="match status" value="1"/>
</dbReference>
<keyword evidence="6" id="KW-1185">Reference proteome</keyword>
<dbReference type="InterPro" id="IPR036390">
    <property type="entry name" value="WH_DNA-bd_sf"/>
</dbReference>
<proteinExistence type="predicted"/>
<dbReference type="GO" id="GO:0003700">
    <property type="term" value="F:DNA-binding transcription factor activity"/>
    <property type="evidence" value="ECO:0007669"/>
    <property type="project" value="InterPro"/>
</dbReference>
<organism evidence="5 6">
    <name type="scientific">Pigmentiphaga kullae</name>
    <dbReference type="NCBI Taxonomy" id="151784"/>
    <lineage>
        <taxon>Bacteria</taxon>
        <taxon>Pseudomonadati</taxon>
        <taxon>Pseudomonadota</taxon>
        <taxon>Betaproteobacteria</taxon>
        <taxon>Burkholderiales</taxon>
        <taxon>Alcaligenaceae</taxon>
        <taxon>Pigmentiphaga</taxon>
    </lineage>
</organism>
<dbReference type="PANTHER" id="PTHR42756:SF1">
    <property type="entry name" value="TRANSCRIPTIONAL REPRESSOR OF EMRAB OPERON"/>
    <property type="match status" value="1"/>
</dbReference>
<evidence type="ECO:0000313" key="5">
    <source>
        <dbReference type="EMBL" id="RZS86415.1"/>
    </source>
</evidence>
<feature type="domain" description="HTH marR-type" evidence="4">
    <location>
        <begin position="16"/>
        <end position="150"/>
    </location>
</feature>
<dbReference type="SMART" id="SM00347">
    <property type="entry name" value="HTH_MARR"/>
    <property type="match status" value="1"/>
</dbReference>
<dbReference type="Gene3D" id="1.10.10.10">
    <property type="entry name" value="Winged helix-like DNA-binding domain superfamily/Winged helix DNA-binding domain"/>
    <property type="match status" value="1"/>
</dbReference>
<dbReference type="InterPro" id="IPR000835">
    <property type="entry name" value="HTH_MarR-typ"/>
</dbReference>
<dbReference type="RefSeq" id="WP_130357509.1">
    <property type="nucleotide sequence ID" value="NZ_SGXC01000001.1"/>
</dbReference>
<protein>
    <submittedName>
        <fullName evidence="5">MarR family transcriptional regulator for hemolysin</fullName>
    </submittedName>
</protein>
<evidence type="ECO:0000259" key="4">
    <source>
        <dbReference type="PROSITE" id="PS50995"/>
    </source>
</evidence>